<dbReference type="PANTHER" id="PTHR24421:SF40">
    <property type="entry name" value="SENSOR HISTIDINE KINASE YHCY"/>
    <property type="match status" value="1"/>
</dbReference>
<comment type="caution">
    <text evidence="9">The sequence shown here is derived from an EMBL/GenBank/DDBJ whole genome shotgun (WGS) entry which is preliminary data.</text>
</comment>
<dbReference type="EMBL" id="QNQT01000012">
    <property type="protein sequence ID" value="RDU35227.1"/>
    <property type="molecule type" value="Genomic_DNA"/>
</dbReference>
<dbReference type="SUPFAM" id="SSF55874">
    <property type="entry name" value="ATPase domain of HSP90 chaperone/DNA topoisomerase II/histidine kinase"/>
    <property type="match status" value="1"/>
</dbReference>
<dbReference type="Gene3D" id="3.30.565.10">
    <property type="entry name" value="Histidine kinase-like ATPase, C-terminal domain"/>
    <property type="match status" value="1"/>
</dbReference>
<dbReference type="Gene3D" id="1.20.5.1930">
    <property type="match status" value="1"/>
</dbReference>
<dbReference type="Pfam" id="PF02518">
    <property type="entry name" value="HATPase_c"/>
    <property type="match status" value="1"/>
</dbReference>
<dbReference type="InterPro" id="IPR029016">
    <property type="entry name" value="GAF-like_dom_sf"/>
</dbReference>
<feature type="domain" description="Histidine kinase/HSP90-like ATPase" evidence="6">
    <location>
        <begin position="283"/>
        <end position="371"/>
    </location>
</feature>
<comment type="catalytic activity">
    <reaction evidence="1">
        <text>ATP + protein L-histidine = ADP + protein N-phospho-L-histidine.</text>
        <dbReference type="EC" id="2.7.13.3"/>
    </reaction>
</comment>
<keyword evidence="3" id="KW-0808">Transferase</keyword>
<reference evidence="9 10" key="1">
    <citation type="submission" date="2018-07" db="EMBL/GenBank/DDBJ databases">
        <title>Bacillus sp. YLB-04 draft genome sequence.</title>
        <authorList>
            <person name="Yu L."/>
            <person name="Tang X."/>
        </authorList>
    </citation>
    <scope>NUCLEOTIDE SEQUENCE [LARGE SCALE GENOMIC DNA]</scope>
    <source>
        <strain evidence="9 10">YLB-04</strain>
    </source>
</reference>
<name>A0A3D8GLS2_9BACI</name>
<dbReference type="OrthoDB" id="9795828at2"/>
<dbReference type="GO" id="GO:0016020">
    <property type="term" value="C:membrane"/>
    <property type="evidence" value="ECO:0007669"/>
    <property type="project" value="InterPro"/>
</dbReference>
<dbReference type="GO" id="GO:0046983">
    <property type="term" value="F:protein dimerization activity"/>
    <property type="evidence" value="ECO:0007669"/>
    <property type="project" value="InterPro"/>
</dbReference>
<feature type="domain" description="Signal transduction histidine kinase subgroup 3 dimerisation and phosphoacceptor" evidence="7">
    <location>
        <begin position="183"/>
        <end position="248"/>
    </location>
</feature>
<evidence type="ECO:0000256" key="2">
    <source>
        <dbReference type="ARBA" id="ARBA00012438"/>
    </source>
</evidence>
<dbReference type="InterPro" id="IPR036890">
    <property type="entry name" value="HATPase_C_sf"/>
</dbReference>
<accession>A0A3D8GLS2</accession>
<dbReference type="Proteomes" id="UP000257144">
    <property type="component" value="Unassembled WGS sequence"/>
</dbReference>
<evidence type="ECO:0000259" key="7">
    <source>
        <dbReference type="Pfam" id="PF07730"/>
    </source>
</evidence>
<protein>
    <recommendedName>
        <fullName evidence="2">histidine kinase</fullName>
        <ecNumber evidence="2">2.7.13.3</ecNumber>
    </recommendedName>
</protein>
<gene>
    <name evidence="9" type="ORF">DRW41_19100</name>
</gene>
<dbReference type="InterPro" id="IPR003594">
    <property type="entry name" value="HATPase_dom"/>
</dbReference>
<evidence type="ECO:0000256" key="1">
    <source>
        <dbReference type="ARBA" id="ARBA00000085"/>
    </source>
</evidence>
<keyword evidence="4 9" id="KW-0418">Kinase</keyword>
<dbReference type="SUPFAM" id="SSF55781">
    <property type="entry name" value="GAF domain-like"/>
    <property type="match status" value="1"/>
</dbReference>
<dbReference type="InterPro" id="IPR003018">
    <property type="entry name" value="GAF"/>
</dbReference>
<dbReference type="CDD" id="cd16917">
    <property type="entry name" value="HATPase_UhpB-NarQ-NarX-like"/>
    <property type="match status" value="1"/>
</dbReference>
<sequence>MEAESRLQELGILKEIAELLNKGTETDEILSDVLEKLLGVTGLKSGWIFLIGGDGTYRLAAKKNLPEALSRSNFAPMCAGECWCIEKYRNGRLSKATNIMECKRLEDAIINNLGDTGELTHHATVPLRAGDERFGILNVGSPNKLHFDQEELALLESVALQIGTSLKRIELARQERELALTAERNRLARDLHDSVNQLLFSVSLTAKGGASMAKSDEVRETFAYIQELTQEALNEMRALIWQLRPQGLENGIVSALRGYAQMLGLELDIQVKGVLNLPGKIEEAIWRIGQESMANCKKHSGQTKISIKITVKQKCLTLEISDPGCGFHYLEGNELPSLGLKSMKDRVEALGGQLRIVSAVGQGTELAAQIPV</sequence>
<dbReference type="InterPro" id="IPR050482">
    <property type="entry name" value="Sensor_HK_TwoCompSys"/>
</dbReference>
<dbReference type="EC" id="2.7.13.3" evidence="2"/>
<keyword evidence="5" id="KW-0902">Two-component regulatory system</keyword>
<organism evidence="9 10">
    <name type="scientific">Neobacillus piezotolerans</name>
    <dbReference type="NCBI Taxonomy" id="2259171"/>
    <lineage>
        <taxon>Bacteria</taxon>
        <taxon>Bacillati</taxon>
        <taxon>Bacillota</taxon>
        <taxon>Bacilli</taxon>
        <taxon>Bacillales</taxon>
        <taxon>Bacillaceae</taxon>
        <taxon>Neobacillus</taxon>
    </lineage>
</organism>
<dbReference type="InterPro" id="IPR011712">
    <property type="entry name" value="Sig_transdc_His_kin_sub3_dim/P"/>
</dbReference>
<evidence type="ECO:0000256" key="3">
    <source>
        <dbReference type="ARBA" id="ARBA00022679"/>
    </source>
</evidence>
<dbReference type="GO" id="GO:0000155">
    <property type="term" value="F:phosphorelay sensor kinase activity"/>
    <property type="evidence" value="ECO:0007669"/>
    <property type="project" value="InterPro"/>
</dbReference>
<dbReference type="Gene3D" id="3.30.450.40">
    <property type="match status" value="1"/>
</dbReference>
<feature type="domain" description="GAF" evidence="8">
    <location>
        <begin position="25"/>
        <end position="165"/>
    </location>
</feature>
<dbReference type="PANTHER" id="PTHR24421">
    <property type="entry name" value="NITRATE/NITRITE SENSOR PROTEIN NARX-RELATED"/>
    <property type="match status" value="1"/>
</dbReference>
<dbReference type="AlphaFoldDB" id="A0A3D8GLS2"/>
<evidence type="ECO:0000313" key="10">
    <source>
        <dbReference type="Proteomes" id="UP000257144"/>
    </source>
</evidence>
<dbReference type="Pfam" id="PF13185">
    <property type="entry name" value="GAF_2"/>
    <property type="match status" value="1"/>
</dbReference>
<dbReference type="Pfam" id="PF07730">
    <property type="entry name" value="HisKA_3"/>
    <property type="match status" value="1"/>
</dbReference>
<evidence type="ECO:0000313" key="9">
    <source>
        <dbReference type="EMBL" id="RDU35227.1"/>
    </source>
</evidence>
<evidence type="ECO:0000259" key="8">
    <source>
        <dbReference type="Pfam" id="PF13185"/>
    </source>
</evidence>
<evidence type="ECO:0000259" key="6">
    <source>
        <dbReference type="Pfam" id="PF02518"/>
    </source>
</evidence>
<evidence type="ECO:0000256" key="4">
    <source>
        <dbReference type="ARBA" id="ARBA00022777"/>
    </source>
</evidence>
<keyword evidence="10" id="KW-1185">Reference proteome</keyword>
<proteinExistence type="predicted"/>
<evidence type="ECO:0000256" key="5">
    <source>
        <dbReference type="ARBA" id="ARBA00023012"/>
    </source>
</evidence>